<dbReference type="HOGENOM" id="CLU_3228503_0_0_11"/>
<accession>C0W4H1</accession>
<keyword evidence="2" id="KW-1185">Reference proteome</keyword>
<dbReference type="EMBL" id="ACFH01000052">
    <property type="protein sequence ID" value="EEH66365.1"/>
    <property type="molecule type" value="Genomic_DNA"/>
</dbReference>
<gene>
    <name evidence="1" type="ORF">HMPREF0058_0765</name>
</gene>
<name>C0W4H1_9ACTO</name>
<proteinExistence type="predicted"/>
<comment type="caution">
    <text evidence="1">The sequence shown here is derived from an EMBL/GenBank/DDBJ whole genome shotgun (WGS) entry which is preliminary data.</text>
</comment>
<reference evidence="1 2" key="1">
    <citation type="submission" date="2009-01" db="EMBL/GenBank/DDBJ databases">
        <authorList>
            <person name="Qin X."/>
            <person name="Bachman B."/>
            <person name="Battles P."/>
            <person name="Bell A."/>
            <person name="Bess C."/>
            <person name="Bickham C."/>
            <person name="Chaboub L."/>
            <person name="Chen D."/>
            <person name="Coyle M."/>
            <person name="Deiros D.R."/>
            <person name="Dinh H."/>
            <person name="Forbes L."/>
            <person name="Fowler G."/>
            <person name="Francisco L."/>
            <person name="Fu Q."/>
            <person name="Gubbala S."/>
            <person name="Hale W."/>
            <person name="Han Y."/>
            <person name="Hemphill L."/>
            <person name="Highlander S.K."/>
            <person name="Hirani K."/>
            <person name="Hogues M."/>
            <person name="Jackson L."/>
            <person name="Jakkamsetti A."/>
            <person name="Javaid M."/>
            <person name="Jiang H."/>
            <person name="Korchina V."/>
            <person name="Kovar C."/>
            <person name="Lara F."/>
            <person name="Lee S."/>
            <person name="Mata R."/>
            <person name="Mathew T."/>
            <person name="Moen C."/>
            <person name="Morales K."/>
            <person name="Munidasa M."/>
            <person name="Nazareth L."/>
            <person name="Ngo R."/>
            <person name="Nguyen L."/>
            <person name="Okwuonu G."/>
            <person name="Ongeri F."/>
            <person name="Patil S."/>
            <person name="Petrosino J."/>
            <person name="Pham C."/>
            <person name="Pham P."/>
            <person name="Pu L.-L."/>
            <person name="Puazo M."/>
            <person name="Raj R."/>
            <person name="Reid J."/>
            <person name="Rouhana J."/>
            <person name="Saada N."/>
            <person name="Shang Y."/>
            <person name="Simmons D."/>
            <person name="Thornton R."/>
            <person name="Warren J."/>
            <person name="Weissenberger G."/>
            <person name="Zhang J."/>
            <person name="Zhang L."/>
            <person name="Zhou C."/>
            <person name="Zhu D."/>
            <person name="Muzny D."/>
            <person name="Worley K."/>
            <person name="Gibbs R."/>
        </authorList>
    </citation>
    <scope>NUCLEOTIDE SEQUENCE [LARGE SCALE GENOMIC DNA]</scope>
    <source>
        <strain evidence="1 2">DSM 15434</strain>
    </source>
</reference>
<dbReference type="STRING" id="103621.GCA_001067145_00990"/>
<sequence>MGEAAAGETGCRPGSRAVAGDAVVAVGATEGVDPFVAGGAVMV</sequence>
<dbReference type="Proteomes" id="UP000004778">
    <property type="component" value="Unassembled WGS sequence"/>
</dbReference>
<evidence type="ECO:0000313" key="2">
    <source>
        <dbReference type="Proteomes" id="UP000004778"/>
    </source>
</evidence>
<organism evidence="1 2">
    <name type="scientific">Actinomyces urogenitalis DSM 15434</name>
    <dbReference type="NCBI Taxonomy" id="525246"/>
    <lineage>
        <taxon>Bacteria</taxon>
        <taxon>Bacillati</taxon>
        <taxon>Actinomycetota</taxon>
        <taxon>Actinomycetes</taxon>
        <taxon>Actinomycetales</taxon>
        <taxon>Actinomycetaceae</taxon>
        <taxon>Actinomyces</taxon>
    </lineage>
</organism>
<dbReference type="AlphaFoldDB" id="C0W4H1"/>
<protein>
    <submittedName>
        <fullName evidence="1">Uncharacterized protein</fullName>
    </submittedName>
</protein>
<evidence type="ECO:0000313" key="1">
    <source>
        <dbReference type="EMBL" id="EEH66365.1"/>
    </source>
</evidence>